<name>A0A4P9WPI2_9FUNG</name>
<evidence type="ECO:0000256" key="1">
    <source>
        <dbReference type="SAM" id="MobiDB-lite"/>
    </source>
</evidence>
<dbReference type="AlphaFoldDB" id="A0A4P9WPI2"/>
<keyword evidence="3" id="KW-1185">Reference proteome</keyword>
<dbReference type="EMBL" id="KZ993960">
    <property type="protein sequence ID" value="RKO94235.1"/>
    <property type="molecule type" value="Genomic_DNA"/>
</dbReference>
<organism evidence="2 3">
    <name type="scientific">Blyttiomyces helicus</name>
    <dbReference type="NCBI Taxonomy" id="388810"/>
    <lineage>
        <taxon>Eukaryota</taxon>
        <taxon>Fungi</taxon>
        <taxon>Fungi incertae sedis</taxon>
        <taxon>Chytridiomycota</taxon>
        <taxon>Chytridiomycota incertae sedis</taxon>
        <taxon>Chytridiomycetes</taxon>
        <taxon>Chytridiomycetes incertae sedis</taxon>
        <taxon>Blyttiomyces</taxon>
    </lineage>
</organism>
<feature type="compositionally biased region" description="Basic and acidic residues" evidence="1">
    <location>
        <begin position="268"/>
        <end position="281"/>
    </location>
</feature>
<feature type="compositionally biased region" description="Low complexity" evidence="1">
    <location>
        <begin position="236"/>
        <end position="245"/>
    </location>
</feature>
<protein>
    <submittedName>
        <fullName evidence="2">Uncharacterized protein</fullName>
    </submittedName>
</protein>
<sequence>MMDLHRQNPHHSYPNLSNLLLSDGMSEVAKVSMEVEVSILFTPKARFEVDHNGRMVEPKPAPLLVGELSGSISVCAATSRFAMYEDQASLTARWFEFLKQGDLSDIESTVFGLIIWHVFEIFGYRQVPSKPSQIRDQEPYQQHPAPSQRLPFDSPPSQYKTLILVVGFTREEEENKGQTAPSCIPQRDKEKEEDIKMDEEGVEVKVKVTGEDGKEWEALALLTVLSPFPSPPPSPLTSLFPSPTSRHLPPSPNSPLSCQRVYRGHPTNLEEKVSGKEHHLS</sequence>
<dbReference type="Proteomes" id="UP000269721">
    <property type="component" value="Unassembled WGS sequence"/>
</dbReference>
<evidence type="ECO:0000313" key="3">
    <source>
        <dbReference type="Proteomes" id="UP000269721"/>
    </source>
</evidence>
<proteinExistence type="predicted"/>
<feature type="region of interest" description="Disordered" evidence="1">
    <location>
        <begin position="227"/>
        <end position="281"/>
    </location>
</feature>
<evidence type="ECO:0000313" key="2">
    <source>
        <dbReference type="EMBL" id="RKO94235.1"/>
    </source>
</evidence>
<feature type="region of interest" description="Disordered" evidence="1">
    <location>
        <begin position="173"/>
        <end position="194"/>
    </location>
</feature>
<reference evidence="3" key="1">
    <citation type="journal article" date="2018" name="Nat. Microbiol.">
        <title>Leveraging single-cell genomics to expand the fungal tree of life.</title>
        <authorList>
            <person name="Ahrendt S.R."/>
            <person name="Quandt C.A."/>
            <person name="Ciobanu D."/>
            <person name="Clum A."/>
            <person name="Salamov A."/>
            <person name="Andreopoulos B."/>
            <person name="Cheng J.F."/>
            <person name="Woyke T."/>
            <person name="Pelin A."/>
            <person name="Henrissat B."/>
            <person name="Reynolds N.K."/>
            <person name="Benny G.L."/>
            <person name="Smith M.E."/>
            <person name="James T.Y."/>
            <person name="Grigoriev I.V."/>
        </authorList>
    </citation>
    <scope>NUCLEOTIDE SEQUENCE [LARGE SCALE GENOMIC DNA]</scope>
</reference>
<gene>
    <name evidence="2" type="ORF">BDK51DRAFT_31075</name>
</gene>
<accession>A0A4P9WPI2</accession>
<feature type="region of interest" description="Disordered" evidence="1">
    <location>
        <begin position="132"/>
        <end position="152"/>
    </location>
</feature>